<proteinExistence type="inferred from homology"/>
<dbReference type="SUPFAM" id="SSF52343">
    <property type="entry name" value="Ferredoxin reductase-like, C-terminal NADP-linked domain"/>
    <property type="match status" value="1"/>
</dbReference>
<evidence type="ECO:0000313" key="14">
    <source>
        <dbReference type="Proteomes" id="UP000237631"/>
    </source>
</evidence>
<evidence type="ECO:0000256" key="8">
    <source>
        <dbReference type="ARBA" id="ARBA00023136"/>
    </source>
</evidence>
<dbReference type="CDD" id="cd06186">
    <property type="entry name" value="NOX_Duox_like_FAD_NADP"/>
    <property type="match status" value="1"/>
</dbReference>
<protein>
    <recommendedName>
        <fullName evidence="15">N-acetyltransferase domain-containing protein</fullName>
    </recommendedName>
</protein>
<keyword evidence="14" id="KW-1185">Reference proteome</keyword>
<dbReference type="PROSITE" id="PS51384">
    <property type="entry name" value="FAD_FR"/>
    <property type="match status" value="1"/>
</dbReference>
<keyword evidence="6" id="KW-0560">Oxidoreductase</keyword>
<evidence type="ECO:0000259" key="12">
    <source>
        <dbReference type="PROSITE" id="PS51384"/>
    </source>
</evidence>
<keyword evidence="3" id="KW-0813">Transport</keyword>
<feature type="transmembrane region" description="Helical" evidence="10">
    <location>
        <begin position="100"/>
        <end position="121"/>
    </location>
</feature>
<dbReference type="AlphaFoldDB" id="A0A2S6CID6"/>
<dbReference type="InterPro" id="IPR013121">
    <property type="entry name" value="Fe_red_NAD-bd_6"/>
</dbReference>
<dbReference type="SUPFAM" id="SSF55729">
    <property type="entry name" value="Acyl-CoA N-acyltransferases (Nat)"/>
    <property type="match status" value="1"/>
</dbReference>
<dbReference type="InterPro" id="IPR051410">
    <property type="entry name" value="Ferric/Cupric_Reductase"/>
</dbReference>
<evidence type="ECO:0000313" key="13">
    <source>
        <dbReference type="EMBL" id="PPJ59490.1"/>
    </source>
</evidence>
<feature type="domain" description="N-acetyltransferase" evidence="11">
    <location>
        <begin position="481"/>
        <end position="621"/>
    </location>
</feature>
<dbReference type="GO" id="GO:0000293">
    <property type="term" value="F:ferric-chelate reductase activity"/>
    <property type="evidence" value="ECO:0007669"/>
    <property type="project" value="TreeGrafter"/>
</dbReference>
<evidence type="ECO:0000256" key="5">
    <source>
        <dbReference type="ARBA" id="ARBA00022989"/>
    </source>
</evidence>
<gene>
    <name evidence="13" type="ORF">CBER1_02463</name>
</gene>
<feature type="domain" description="FAD-binding FR-type" evidence="12">
    <location>
        <begin position="140"/>
        <end position="264"/>
    </location>
</feature>
<evidence type="ECO:0000256" key="10">
    <source>
        <dbReference type="SAM" id="Phobius"/>
    </source>
</evidence>
<dbReference type="Pfam" id="PF01794">
    <property type="entry name" value="Ferric_reduct"/>
    <property type="match status" value="1"/>
</dbReference>
<evidence type="ECO:0000256" key="4">
    <source>
        <dbReference type="ARBA" id="ARBA00022692"/>
    </source>
</evidence>
<comment type="subcellular location">
    <subcellularLocation>
        <location evidence="1">Membrane</location>
        <topology evidence="1">Multi-pass membrane protein</topology>
    </subcellularLocation>
</comment>
<evidence type="ECO:0000256" key="7">
    <source>
        <dbReference type="ARBA" id="ARBA00023065"/>
    </source>
</evidence>
<dbReference type="InterPro" id="IPR016181">
    <property type="entry name" value="Acyl_CoA_acyltransferase"/>
</dbReference>
<dbReference type="GO" id="GO:0006826">
    <property type="term" value="P:iron ion transport"/>
    <property type="evidence" value="ECO:0007669"/>
    <property type="project" value="TreeGrafter"/>
</dbReference>
<comment type="similarity">
    <text evidence="2">Belongs to the ferric reductase (FRE) family.</text>
</comment>
<dbReference type="PANTHER" id="PTHR32361">
    <property type="entry name" value="FERRIC/CUPRIC REDUCTASE TRANSMEMBRANE COMPONENT"/>
    <property type="match status" value="1"/>
</dbReference>
<keyword evidence="9" id="KW-0325">Glycoprotein</keyword>
<dbReference type="PROSITE" id="PS51186">
    <property type="entry name" value="GNAT"/>
    <property type="match status" value="1"/>
</dbReference>
<keyword evidence="7" id="KW-0406">Ion transport</keyword>
<dbReference type="Gene3D" id="3.40.630.30">
    <property type="match status" value="1"/>
</dbReference>
<dbReference type="Gene3D" id="3.40.50.80">
    <property type="entry name" value="Nucleotide-binding domain of ferredoxin-NADP reductase (FNR) module"/>
    <property type="match status" value="1"/>
</dbReference>
<dbReference type="GO" id="GO:0015677">
    <property type="term" value="P:copper ion import"/>
    <property type="evidence" value="ECO:0007669"/>
    <property type="project" value="TreeGrafter"/>
</dbReference>
<keyword evidence="5 10" id="KW-1133">Transmembrane helix</keyword>
<dbReference type="Pfam" id="PF08030">
    <property type="entry name" value="NAD_binding_6"/>
    <property type="match status" value="1"/>
</dbReference>
<dbReference type="InterPro" id="IPR013130">
    <property type="entry name" value="Fe3_Rdtase_TM_dom"/>
</dbReference>
<accession>A0A2S6CID6</accession>
<reference evidence="14" key="1">
    <citation type="journal article" date="2017" name="bioRxiv">
        <title>Conservation of a gene cluster reveals novel cercosporin biosynthetic mechanisms and extends production to the genus Colletotrichum.</title>
        <authorList>
            <person name="de Jonge R."/>
            <person name="Ebert M.K."/>
            <person name="Huitt-Roehl C.R."/>
            <person name="Pal P."/>
            <person name="Suttle J.C."/>
            <person name="Spanner R.E."/>
            <person name="Neubauer J.D."/>
            <person name="Jurick W.M.II."/>
            <person name="Stott K.A."/>
            <person name="Secor G.A."/>
            <person name="Thomma B.P.H.J."/>
            <person name="Van de Peer Y."/>
            <person name="Townsend C.A."/>
            <person name="Bolton M.D."/>
        </authorList>
    </citation>
    <scope>NUCLEOTIDE SEQUENCE [LARGE SCALE GENOMIC DNA]</scope>
    <source>
        <strain evidence="14">CBS538.71</strain>
    </source>
</reference>
<dbReference type="Proteomes" id="UP000237631">
    <property type="component" value="Unassembled WGS sequence"/>
</dbReference>
<sequence length="627" mass="70410">MVGVSQLPMLYVLASKNLSPFRYISRASHEEVLPWHRVLGYTTYSLIGCHAVLYLNKYYQTGELMHAFSRLVPLLGIAGFFAMTLLTITTLGVVRRYSYRVFYGAHVFAIITTPVIVWFHVPHGRNFAVEALLILLAEMIARSASTVVSPASVTCITGTDLMKLVIEVPRETLEYHAQHPALHSYITLRDGSWRAQGWKYIFSWGPGLPWNPFTIAAVDVGTSEITLIVRRREGPLTRKLASIPQEARKTVVGIRGPYGSAAFFPDFKPARFDRILLVAGGVGITFIMPIFKHIRALNPSVEVELVWSVRDFNELACLTADELRGLQQADQHTRIYVTGSDTKARKLLHDDTEPADRFEPVSDSEEFQQVTSNLVCRFQRPDLPSLVDSVFESGAKYIITNCVVEDSDELTRNNISAFWSNTNWRLAWSHRTLESHISEMAKRAPHNLVSGREQKRHQKAVDSETGRIVGYIRWLLPPSHTRLADGTPAWPEAMVPAVREEKEAEFERLARTIIWDPQPGADALIAPVKQAEDAILAAKSYMRLDYLAVRPDRWGNGIGAALVRSGMEQASVLGLDIFVHAFAAGVKLYQRCGFHVEREFLQDDSEYGGDGKHYTALMVFEPAATRT</sequence>
<dbReference type="Pfam" id="PF13508">
    <property type="entry name" value="Acetyltransf_7"/>
    <property type="match status" value="1"/>
</dbReference>
<dbReference type="GO" id="GO:0006879">
    <property type="term" value="P:intracellular iron ion homeostasis"/>
    <property type="evidence" value="ECO:0007669"/>
    <property type="project" value="TreeGrafter"/>
</dbReference>
<evidence type="ECO:0000256" key="1">
    <source>
        <dbReference type="ARBA" id="ARBA00004141"/>
    </source>
</evidence>
<keyword evidence="8 10" id="KW-0472">Membrane</keyword>
<dbReference type="OrthoDB" id="10006946at2759"/>
<dbReference type="EMBL" id="PNEN01000391">
    <property type="protein sequence ID" value="PPJ59490.1"/>
    <property type="molecule type" value="Genomic_DNA"/>
</dbReference>
<comment type="caution">
    <text evidence="13">The sequence shown here is derived from an EMBL/GenBank/DDBJ whole genome shotgun (WGS) entry which is preliminary data.</text>
</comment>
<dbReference type="PANTHER" id="PTHR32361:SF9">
    <property type="entry name" value="FERRIC REDUCTASE TRANSMEMBRANE COMPONENT 3-RELATED"/>
    <property type="match status" value="1"/>
</dbReference>
<dbReference type="GO" id="GO:0016747">
    <property type="term" value="F:acyltransferase activity, transferring groups other than amino-acyl groups"/>
    <property type="evidence" value="ECO:0007669"/>
    <property type="project" value="InterPro"/>
</dbReference>
<evidence type="ECO:0000256" key="9">
    <source>
        <dbReference type="ARBA" id="ARBA00023180"/>
    </source>
</evidence>
<keyword evidence="4 10" id="KW-0812">Transmembrane</keyword>
<name>A0A2S6CID6_9PEZI</name>
<dbReference type="InterPro" id="IPR000182">
    <property type="entry name" value="GNAT_dom"/>
</dbReference>
<dbReference type="InterPro" id="IPR039261">
    <property type="entry name" value="FNR_nucleotide-bd"/>
</dbReference>
<evidence type="ECO:0000256" key="2">
    <source>
        <dbReference type="ARBA" id="ARBA00006278"/>
    </source>
</evidence>
<dbReference type="STRING" id="357750.A0A2S6CID6"/>
<organism evidence="13 14">
    <name type="scientific">Cercospora berteroae</name>
    <dbReference type="NCBI Taxonomy" id="357750"/>
    <lineage>
        <taxon>Eukaryota</taxon>
        <taxon>Fungi</taxon>
        <taxon>Dikarya</taxon>
        <taxon>Ascomycota</taxon>
        <taxon>Pezizomycotina</taxon>
        <taxon>Dothideomycetes</taxon>
        <taxon>Dothideomycetidae</taxon>
        <taxon>Mycosphaerellales</taxon>
        <taxon>Mycosphaerellaceae</taxon>
        <taxon>Cercospora</taxon>
    </lineage>
</organism>
<evidence type="ECO:0000256" key="3">
    <source>
        <dbReference type="ARBA" id="ARBA00022448"/>
    </source>
</evidence>
<evidence type="ECO:0000259" key="11">
    <source>
        <dbReference type="PROSITE" id="PS51186"/>
    </source>
</evidence>
<feature type="transmembrane region" description="Helical" evidence="10">
    <location>
        <begin position="71"/>
        <end position="94"/>
    </location>
</feature>
<dbReference type="GO" id="GO:0005886">
    <property type="term" value="C:plasma membrane"/>
    <property type="evidence" value="ECO:0007669"/>
    <property type="project" value="TreeGrafter"/>
</dbReference>
<evidence type="ECO:0000256" key="6">
    <source>
        <dbReference type="ARBA" id="ARBA00023002"/>
    </source>
</evidence>
<dbReference type="SFLD" id="SFLDG01168">
    <property type="entry name" value="Ferric_reductase_subgroup_(FRE"/>
    <property type="match status" value="1"/>
</dbReference>
<dbReference type="InterPro" id="IPR017927">
    <property type="entry name" value="FAD-bd_FR_type"/>
</dbReference>
<evidence type="ECO:0008006" key="15">
    <source>
        <dbReference type="Google" id="ProtNLM"/>
    </source>
</evidence>